<sequence>MKRILIVDDQCTIRWMIRLALREDFAVDEADNPQAAWGMIKKRRPDGIVLDVMMPGGTDGFQFCKRIKTDPGLASINVVLVTACGEESDRERGRLAGANGYFVKPLSPLALARHFRSALKNDDDATPLKLTGTH</sequence>
<name>L7VY41_9BACT</name>
<dbReference type="PANTHER" id="PTHR44591">
    <property type="entry name" value="STRESS RESPONSE REGULATOR PROTEIN 1"/>
    <property type="match status" value="1"/>
</dbReference>
<dbReference type="InterPro" id="IPR050595">
    <property type="entry name" value="Bact_response_regulator"/>
</dbReference>
<dbReference type="InterPro" id="IPR011006">
    <property type="entry name" value="CheY-like_superfamily"/>
</dbReference>
<dbReference type="PROSITE" id="PS50110">
    <property type="entry name" value="RESPONSE_REGULATORY"/>
    <property type="match status" value="1"/>
</dbReference>
<evidence type="ECO:0000256" key="2">
    <source>
        <dbReference type="PROSITE-ProRule" id="PRU00169"/>
    </source>
</evidence>
<dbReference type="SUPFAM" id="SSF52172">
    <property type="entry name" value="CheY-like"/>
    <property type="match status" value="1"/>
</dbReference>
<feature type="modified residue" description="4-aspartylphosphate" evidence="2">
    <location>
        <position position="51"/>
    </location>
</feature>
<protein>
    <submittedName>
        <fullName evidence="4">Response regulator receiver protein</fullName>
    </submittedName>
</protein>
<organism evidence="4">
    <name type="scientific">uncultured bacterium A1Q1_fos_1134</name>
    <dbReference type="NCBI Taxonomy" id="1256543"/>
    <lineage>
        <taxon>Bacteria</taxon>
        <taxon>environmental samples</taxon>
    </lineage>
</organism>
<dbReference type="SMART" id="SM00448">
    <property type="entry name" value="REC"/>
    <property type="match status" value="1"/>
</dbReference>
<keyword evidence="1 2" id="KW-0597">Phosphoprotein</keyword>
<evidence type="ECO:0000313" key="4">
    <source>
        <dbReference type="EMBL" id="AGC72594.1"/>
    </source>
</evidence>
<evidence type="ECO:0000259" key="3">
    <source>
        <dbReference type="PROSITE" id="PS50110"/>
    </source>
</evidence>
<dbReference type="AlphaFoldDB" id="L7VY41"/>
<dbReference type="PANTHER" id="PTHR44591:SF3">
    <property type="entry name" value="RESPONSE REGULATORY DOMAIN-CONTAINING PROTEIN"/>
    <property type="match status" value="1"/>
</dbReference>
<accession>L7VY41</accession>
<dbReference type="InterPro" id="IPR001789">
    <property type="entry name" value="Sig_transdc_resp-reg_receiver"/>
</dbReference>
<evidence type="ECO:0000256" key="1">
    <source>
        <dbReference type="ARBA" id="ARBA00022553"/>
    </source>
</evidence>
<reference evidence="4" key="1">
    <citation type="submission" date="2012-09" db="EMBL/GenBank/DDBJ databases">
        <title>Metagenomic Characterization of a Microbial Community in Wastewater Detects High Levels of Antibiotic Resistance.</title>
        <authorList>
            <person name="Abrams M."/>
            <person name="Caldwell A."/>
            <person name="Vandaei E."/>
            <person name="Lee W."/>
            <person name="Perrott J."/>
            <person name="Khan S.Y."/>
            <person name="Ta J."/>
            <person name="Romero D."/>
            <person name="Nguyen V."/>
            <person name="Pourmand N."/>
            <person name="Ouverney C.C."/>
        </authorList>
    </citation>
    <scope>NUCLEOTIDE SEQUENCE</scope>
</reference>
<proteinExistence type="predicted"/>
<dbReference type="Pfam" id="PF00072">
    <property type="entry name" value="Response_reg"/>
    <property type="match status" value="1"/>
</dbReference>
<dbReference type="GO" id="GO:0000160">
    <property type="term" value="P:phosphorelay signal transduction system"/>
    <property type="evidence" value="ECO:0007669"/>
    <property type="project" value="InterPro"/>
</dbReference>
<feature type="domain" description="Response regulatory" evidence="3">
    <location>
        <begin position="3"/>
        <end position="119"/>
    </location>
</feature>
<dbReference type="EMBL" id="JX649907">
    <property type="protein sequence ID" value="AGC72594.1"/>
    <property type="molecule type" value="Genomic_DNA"/>
</dbReference>
<dbReference type="Gene3D" id="3.40.50.2300">
    <property type="match status" value="1"/>
</dbReference>